<gene>
    <name evidence="4" type="ORF">GOODEAATRI_015519</name>
</gene>
<feature type="compositionally biased region" description="Polar residues" evidence="2">
    <location>
        <begin position="209"/>
        <end position="225"/>
    </location>
</feature>
<evidence type="ECO:0000313" key="4">
    <source>
        <dbReference type="EMBL" id="MEQ2175188.1"/>
    </source>
</evidence>
<protein>
    <recommendedName>
        <fullName evidence="3">Rho-GAP domain-containing protein</fullName>
    </recommendedName>
</protein>
<feature type="region of interest" description="Disordered" evidence="2">
    <location>
        <begin position="192"/>
        <end position="226"/>
    </location>
</feature>
<feature type="region of interest" description="Disordered" evidence="2">
    <location>
        <begin position="295"/>
        <end position="317"/>
    </location>
</feature>
<evidence type="ECO:0000259" key="3">
    <source>
        <dbReference type="PROSITE" id="PS50238"/>
    </source>
</evidence>
<evidence type="ECO:0000256" key="1">
    <source>
        <dbReference type="ARBA" id="ARBA00022468"/>
    </source>
</evidence>
<dbReference type="Proteomes" id="UP001476798">
    <property type="component" value="Unassembled WGS sequence"/>
</dbReference>
<proteinExistence type="predicted"/>
<reference evidence="4 5" key="1">
    <citation type="submission" date="2021-06" db="EMBL/GenBank/DDBJ databases">
        <authorList>
            <person name="Palmer J.M."/>
        </authorList>
    </citation>
    <scope>NUCLEOTIDE SEQUENCE [LARGE SCALE GENOMIC DNA]</scope>
    <source>
        <strain evidence="4 5">GA_2019</strain>
        <tissue evidence="4">Muscle</tissue>
    </source>
</reference>
<dbReference type="Pfam" id="PF00620">
    <property type="entry name" value="RhoGAP"/>
    <property type="match status" value="1"/>
</dbReference>
<accession>A0ABV0NUT8</accession>
<evidence type="ECO:0000313" key="5">
    <source>
        <dbReference type="Proteomes" id="UP001476798"/>
    </source>
</evidence>
<keyword evidence="5" id="KW-1185">Reference proteome</keyword>
<evidence type="ECO:0000256" key="2">
    <source>
        <dbReference type="SAM" id="MobiDB-lite"/>
    </source>
</evidence>
<keyword evidence="1" id="KW-0343">GTPase activation</keyword>
<dbReference type="PANTHER" id="PTHR15729:SF13">
    <property type="entry name" value="RHO GTPASE-ACTIVATING PROTEIN 32"/>
    <property type="match status" value="1"/>
</dbReference>
<dbReference type="PROSITE" id="PS50238">
    <property type="entry name" value="RHOGAP"/>
    <property type="match status" value="1"/>
</dbReference>
<dbReference type="InterPro" id="IPR008936">
    <property type="entry name" value="Rho_GTPase_activation_prot"/>
</dbReference>
<dbReference type="SUPFAM" id="SSF48350">
    <property type="entry name" value="GTPase activation domain, GAP"/>
    <property type="match status" value="1"/>
</dbReference>
<feature type="region of interest" description="Disordered" evidence="2">
    <location>
        <begin position="692"/>
        <end position="727"/>
    </location>
</feature>
<feature type="compositionally biased region" description="Polar residues" evidence="2">
    <location>
        <begin position="295"/>
        <end position="314"/>
    </location>
</feature>
<dbReference type="Gene3D" id="1.10.555.10">
    <property type="entry name" value="Rho GTPase activation protein"/>
    <property type="match status" value="1"/>
</dbReference>
<dbReference type="PANTHER" id="PTHR15729">
    <property type="entry name" value="CDC42 GTPASE-ACTIVATING PROTEIN"/>
    <property type="match status" value="1"/>
</dbReference>
<dbReference type="InterPro" id="IPR000198">
    <property type="entry name" value="RhoGAP_dom"/>
</dbReference>
<dbReference type="EMBL" id="JAHRIO010051127">
    <property type="protein sequence ID" value="MEQ2175188.1"/>
    <property type="molecule type" value="Genomic_DNA"/>
</dbReference>
<feature type="domain" description="Rho-GAP" evidence="3">
    <location>
        <begin position="1"/>
        <end position="136"/>
    </location>
</feature>
<feature type="compositionally biased region" description="Polar residues" evidence="2">
    <location>
        <begin position="692"/>
        <end position="718"/>
    </location>
</feature>
<name>A0ABV0NUT8_9TELE</name>
<dbReference type="InterPro" id="IPR051576">
    <property type="entry name" value="PX-Rho_GAP"/>
</dbReference>
<comment type="caution">
    <text evidence="4">The sequence shown here is derived from an EMBL/GenBank/DDBJ whole genome shotgun (WGS) entry which is preliminary data.</text>
</comment>
<organism evidence="4 5">
    <name type="scientific">Goodea atripinnis</name>
    <dbReference type="NCBI Taxonomy" id="208336"/>
    <lineage>
        <taxon>Eukaryota</taxon>
        <taxon>Metazoa</taxon>
        <taxon>Chordata</taxon>
        <taxon>Craniata</taxon>
        <taxon>Vertebrata</taxon>
        <taxon>Euteleostomi</taxon>
        <taxon>Actinopterygii</taxon>
        <taxon>Neopterygii</taxon>
        <taxon>Teleostei</taxon>
        <taxon>Neoteleostei</taxon>
        <taxon>Acanthomorphata</taxon>
        <taxon>Ovalentaria</taxon>
        <taxon>Atherinomorphae</taxon>
        <taxon>Cyprinodontiformes</taxon>
        <taxon>Goodeidae</taxon>
        <taxon>Goodea</taxon>
    </lineage>
</organism>
<sequence>MSRHEFDSEQIPDLSKDLYRQDIHSVGSLCKLYFRELPNPLLTYQLYDRFSVSISGTAFSKFNGSLFSVGSKQIESACFSGTAAFMEVRIQSVVVEFILNNTESLFSPKLNAIIRESTGQALNIICPLCCSSKRPLAKSKKSPVGNWLSFFHLGKSHSVSKRKLKRHPSEPNEIKSIALPDFDPMSFQCSQTPAMQHSREGNRWRKSVGCSSESEPMSSQKNIGCSHSPDVSPALCKSGKKVALKHLSPKVRKKSLKMLADVQNPAPSSSPNVDKCEAAVADGKEPRALFQHSSPITTTSQASAVTDLSQSAQNLPDPDRLMSSVSVLPPHPPSMSAARKLALALAESAQKASTASQRRSHEHDYRLQRPCVLDLKVHPPEYRGLHISSGSQWQAAAETRHCPHPVQFSPSHPFLEPLQVGEGRTPVPHYPRPSALPPHLSGHKGLYRQSSESRYSSLGLKQPLSPQYRCYQSDFHRQQGQWQSSEDRAARNPAIRRAHSFHAPQISHYELAKPEILPVDTMFYVEQKTSPEMPYQGLIQAGLNPVRTQFEKVRPEHHYSPYSDSNSGDPRSRYFIDPHRQSGIHRHQTYTVHSTREGEQSDYYNYSPRHAPPVNRELYIESRDTVVYEASDAEVFESVVYQPVQQERHKSTYHSVSPCETADSPRDIMHTRSKSDPGNANFLSAHNMEGQTTVATSPTSTRIRSQQAYPQVTRQSCGHRSGTEFGPTRRIHMKEGYSQQPLLRKVPSLPERGCPNLKSIEHSHRCQTRGFEQNPSMLAGAAKPSILRRPLRSQSTREHRHYYHYHSKSPLDPEHLESFPAQLNRRTQSTKVKPTHHDHMEGYYAAPRSKSTRSGKAATGYLPGQSCMSPHGQRLLSKVMGHEAFYHPALRSEAGVYE</sequence>
<feature type="region of interest" description="Disordered" evidence="2">
    <location>
        <begin position="827"/>
        <end position="857"/>
    </location>
</feature>